<reference evidence="1 2" key="1">
    <citation type="submission" date="2019-08" db="EMBL/GenBank/DDBJ databases">
        <title>Whole genome of Aphis craccivora.</title>
        <authorList>
            <person name="Voronova N.V."/>
            <person name="Shulinski R.S."/>
            <person name="Bandarenka Y.V."/>
            <person name="Zhorov D.G."/>
            <person name="Warner D."/>
        </authorList>
    </citation>
    <scope>NUCLEOTIDE SEQUENCE [LARGE SCALE GENOMIC DNA]</scope>
    <source>
        <strain evidence="1">180601</strain>
        <tissue evidence="1">Whole Body</tissue>
    </source>
</reference>
<evidence type="ECO:0000313" key="1">
    <source>
        <dbReference type="EMBL" id="KAF0760911.1"/>
    </source>
</evidence>
<dbReference type="EMBL" id="VUJU01002542">
    <property type="protein sequence ID" value="KAF0760911.1"/>
    <property type="molecule type" value="Genomic_DNA"/>
</dbReference>
<protein>
    <submittedName>
        <fullName evidence="1">Uncharacterized protein</fullName>
    </submittedName>
</protein>
<comment type="caution">
    <text evidence="1">The sequence shown here is derived from an EMBL/GenBank/DDBJ whole genome shotgun (WGS) entry which is preliminary data.</text>
</comment>
<proteinExistence type="predicted"/>
<organism evidence="1 2">
    <name type="scientific">Aphis craccivora</name>
    <name type="common">Cowpea aphid</name>
    <dbReference type="NCBI Taxonomy" id="307492"/>
    <lineage>
        <taxon>Eukaryota</taxon>
        <taxon>Metazoa</taxon>
        <taxon>Ecdysozoa</taxon>
        <taxon>Arthropoda</taxon>
        <taxon>Hexapoda</taxon>
        <taxon>Insecta</taxon>
        <taxon>Pterygota</taxon>
        <taxon>Neoptera</taxon>
        <taxon>Paraneoptera</taxon>
        <taxon>Hemiptera</taxon>
        <taxon>Sternorrhyncha</taxon>
        <taxon>Aphidomorpha</taxon>
        <taxon>Aphidoidea</taxon>
        <taxon>Aphididae</taxon>
        <taxon>Aphidini</taxon>
        <taxon>Aphis</taxon>
        <taxon>Aphis</taxon>
    </lineage>
</organism>
<keyword evidence="2" id="KW-1185">Reference proteome</keyword>
<gene>
    <name evidence="1" type="ORF">FWK35_00009783</name>
</gene>
<name>A0A6G0YTH3_APHCR</name>
<dbReference type="OrthoDB" id="10384953at2759"/>
<dbReference type="AlphaFoldDB" id="A0A6G0YTH3"/>
<accession>A0A6G0YTH3</accession>
<evidence type="ECO:0000313" key="2">
    <source>
        <dbReference type="Proteomes" id="UP000478052"/>
    </source>
</evidence>
<sequence length="67" mass="7320">MHRGLLLLHFHIRRVPDPGSGGKGLLAPDSKALFAPKKSARDVLMQPAGILAHQRLKRTPMASSSWP</sequence>
<dbReference type="Proteomes" id="UP000478052">
    <property type="component" value="Unassembled WGS sequence"/>
</dbReference>